<feature type="domain" description="Replication-associated protein ORF2/G2P" evidence="1">
    <location>
        <begin position="70"/>
        <end position="184"/>
    </location>
</feature>
<evidence type="ECO:0000313" key="2">
    <source>
        <dbReference type="EMBL" id="AVQ10263.1"/>
    </source>
</evidence>
<reference evidence="2" key="1">
    <citation type="submission" date="2018-03" db="EMBL/GenBank/DDBJ databases">
        <title>Twenty-four Novel Viral Genomes identified from the Dushanzi Mud Volcanic Sediment in Xinjiang, China.</title>
        <authorList>
            <person name="Han L."/>
        </authorList>
    </citation>
    <scope>NUCLEOTIDE SEQUENCE</scope>
</reference>
<dbReference type="InterPro" id="IPR056906">
    <property type="entry name" value="ORF2/G2P_dom"/>
</dbReference>
<dbReference type="EMBL" id="MH029529">
    <property type="protein sequence ID" value="AVQ10263.1"/>
    <property type="molecule type" value="Genomic_DNA"/>
</dbReference>
<sequence length="302" mass="34813">MGCDEPLTAYFGNEVNPATGKRPMVFDIRRAHSPVPVKLPCQRCIGCRLEHSRQWAMRCMHEKRMHDESCFLTVTYNDANLPTGGTLVRSDPQLFLKRLRTALAPKRFRFYGCGEYGGQTLRPHYHILIFGHDFTDKKFYKMTDRGERLYTSAFVEKQWGKGFNVIGDVTFKSCAYVSRYVTDKITGDDAERHYTKITADGEVVPILPEFSMMSRNGGIGASWFDKFGKHAYQFDSVVMNEREVRPPRFYDTRYAALDSMHMAELKLVRRRKAMANRADNTSARRHVKEEVLRLNLVGKKGV</sequence>
<proteinExistence type="predicted"/>
<organism evidence="2">
    <name type="scientific">Gokushovirinae environmental samples</name>
    <dbReference type="NCBI Taxonomy" id="1478972"/>
    <lineage>
        <taxon>Viruses</taxon>
        <taxon>Monodnaviria</taxon>
        <taxon>Sangervirae</taxon>
        <taxon>Phixviricota</taxon>
        <taxon>Malgrandaviricetes</taxon>
        <taxon>Petitvirales</taxon>
        <taxon>Microviridae</taxon>
        <taxon>environmental samples</taxon>
    </lineage>
</organism>
<name>A0A2R3UAN7_9VIRU</name>
<protein>
    <submittedName>
        <fullName evidence="2">Replication protein VP4</fullName>
    </submittedName>
</protein>
<evidence type="ECO:0000259" key="1">
    <source>
        <dbReference type="Pfam" id="PF23343"/>
    </source>
</evidence>
<dbReference type="Pfam" id="PF23343">
    <property type="entry name" value="REP_ORF2-G2P"/>
    <property type="match status" value="1"/>
</dbReference>
<accession>A0A2R3UAN7</accession>